<gene>
    <name evidence="2" type="ORF">CCE30_09905</name>
</gene>
<dbReference type="AlphaFoldDB" id="A0AB33CCL8"/>
<name>A0AB33CCL8_LACGS</name>
<keyword evidence="1" id="KW-1133">Transmembrane helix</keyword>
<feature type="transmembrane region" description="Helical" evidence="1">
    <location>
        <begin position="29"/>
        <end position="48"/>
    </location>
</feature>
<evidence type="ECO:0000313" key="2">
    <source>
        <dbReference type="EMBL" id="ART99173.1"/>
    </source>
</evidence>
<proteinExistence type="predicted"/>
<dbReference type="RefSeq" id="WP_065169596.1">
    <property type="nucleotide sequence ID" value="NZ_CP021427.1"/>
</dbReference>
<keyword evidence="1" id="KW-0812">Transmembrane</keyword>
<reference evidence="2 3" key="1">
    <citation type="submission" date="2017-05" db="EMBL/GenBank/DDBJ databases">
        <authorList>
            <person name="Oh N.-S."/>
        </authorList>
    </citation>
    <scope>NUCLEOTIDE SEQUENCE [LARGE SCALE GENOMIC DNA]</scope>
    <source>
        <strain evidence="2 3">4M13</strain>
    </source>
</reference>
<dbReference type="Proteomes" id="UP000195798">
    <property type="component" value="Chromosome"/>
</dbReference>
<evidence type="ECO:0000256" key="1">
    <source>
        <dbReference type="SAM" id="Phobius"/>
    </source>
</evidence>
<feature type="transmembrane region" description="Helical" evidence="1">
    <location>
        <begin position="5"/>
        <end position="23"/>
    </location>
</feature>
<dbReference type="EMBL" id="CP021427">
    <property type="protein sequence ID" value="ART99173.1"/>
    <property type="molecule type" value="Genomic_DNA"/>
</dbReference>
<keyword evidence="1" id="KW-0472">Membrane</keyword>
<accession>A0AB33CCL8</accession>
<evidence type="ECO:0000313" key="3">
    <source>
        <dbReference type="Proteomes" id="UP000195798"/>
    </source>
</evidence>
<protein>
    <submittedName>
        <fullName evidence="2">Uncharacterized protein</fullName>
    </submittedName>
</protein>
<sequence length="60" mass="6347">MKNKAIQNGITLIVLLGFLVSAIKEKSMLLAAIFFIGIIIFIIVKLGGGNDGNRGTKKGS</sequence>
<organism evidence="2 3">
    <name type="scientific">Lactobacillus gasseri</name>
    <dbReference type="NCBI Taxonomy" id="1596"/>
    <lineage>
        <taxon>Bacteria</taxon>
        <taxon>Bacillati</taxon>
        <taxon>Bacillota</taxon>
        <taxon>Bacilli</taxon>
        <taxon>Lactobacillales</taxon>
        <taxon>Lactobacillaceae</taxon>
        <taxon>Lactobacillus</taxon>
    </lineage>
</organism>